<gene>
    <name evidence="1" type="ORF">DM01DRAFT_1128955</name>
</gene>
<name>A0A1X2GW07_9FUNG</name>
<organism evidence="1 2">
    <name type="scientific">Hesseltinella vesiculosa</name>
    <dbReference type="NCBI Taxonomy" id="101127"/>
    <lineage>
        <taxon>Eukaryota</taxon>
        <taxon>Fungi</taxon>
        <taxon>Fungi incertae sedis</taxon>
        <taxon>Mucoromycota</taxon>
        <taxon>Mucoromycotina</taxon>
        <taxon>Mucoromycetes</taxon>
        <taxon>Mucorales</taxon>
        <taxon>Cunninghamellaceae</taxon>
        <taxon>Hesseltinella</taxon>
    </lineage>
</organism>
<dbReference type="EMBL" id="MCGT01000003">
    <property type="protein sequence ID" value="ORX61758.1"/>
    <property type="molecule type" value="Genomic_DNA"/>
</dbReference>
<sequence>MFSLIHPASMMTNHTLHITSRHSLSMSFFLWTFSFQIGNCAFHPSSWVKACNHYYSILLKIGLSPTNYIFYWWLQRKVISSLGLSFYEDWPT</sequence>
<protein>
    <submittedName>
        <fullName evidence="1">Uncharacterized protein</fullName>
    </submittedName>
</protein>
<proteinExistence type="predicted"/>
<keyword evidence="2" id="KW-1185">Reference proteome</keyword>
<comment type="caution">
    <text evidence="1">The sequence shown here is derived from an EMBL/GenBank/DDBJ whole genome shotgun (WGS) entry which is preliminary data.</text>
</comment>
<reference evidence="1 2" key="1">
    <citation type="submission" date="2016-07" db="EMBL/GenBank/DDBJ databases">
        <title>Pervasive Adenine N6-methylation of Active Genes in Fungi.</title>
        <authorList>
            <consortium name="DOE Joint Genome Institute"/>
            <person name="Mondo S.J."/>
            <person name="Dannebaum R.O."/>
            <person name="Kuo R.C."/>
            <person name="Labutti K."/>
            <person name="Haridas S."/>
            <person name="Kuo A."/>
            <person name="Salamov A."/>
            <person name="Ahrendt S.R."/>
            <person name="Lipzen A."/>
            <person name="Sullivan W."/>
            <person name="Andreopoulos W.B."/>
            <person name="Clum A."/>
            <person name="Lindquist E."/>
            <person name="Daum C."/>
            <person name="Ramamoorthy G.K."/>
            <person name="Gryganskyi A."/>
            <person name="Culley D."/>
            <person name="Magnuson J.K."/>
            <person name="James T.Y."/>
            <person name="O'Malley M.A."/>
            <person name="Stajich J.E."/>
            <person name="Spatafora J.W."/>
            <person name="Visel A."/>
            <person name="Grigoriev I.V."/>
        </authorList>
    </citation>
    <scope>NUCLEOTIDE SEQUENCE [LARGE SCALE GENOMIC DNA]</scope>
    <source>
        <strain evidence="1 2">NRRL 3301</strain>
    </source>
</reference>
<dbReference type="Proteomes" id="UP000242146">
    <property type="component" value="Unassembled WGS sequence"/>
</dbReference>
<evidence type="ECO:0000313" key="1">
    <source>
        <dbReference type="EMBL" id="ORX61758.1"/>
    </source>
</evidence>
<evidence type="ECO:0000313" key="2">
    <source>
        <dbReference type="Proteomes" id="UP000242146"/>
    </source>
</evidence>
<accession>A0A1X2GW07</accession>
<dbReference type="AlphaFoldDB" id="A0A1X2GW07"/>